<evidence type="ECO:0000256" key="6">
    <source>
        <dbReference type="PIRSR" id="PIRSR036894-2"/>
    </source>
</evidence>
<evidence type="ECO:0000256" key="5">
    <source>
        <dbReference type="PIRSR" id="PIRSR036894-1"/>
    </source>
</evidence>
<dbReference type="EMBL" id="AP018042">
    <property type="protein sequence ID" value="BAX79481.1"/>
    <property type="molecule type" value="Genomic_DNA"/>
</dbReference>
<feature type="active site" evidence="6">
    <location>
        <position position="199"/>
    </location>
</feature>
<evidence type="ECO:0000256" key="4">
    <source>
        <dbReference type="ARBA" id="ARBA00030762"/>
    </source>
</evidence>
<dbReference type="AlphaFoldDB" id="A0A1Y1CJN1"/>
<dbReference type="InterPro" id="IPR014628">
    <property type="entry name" value="Man6P_isomerase_Firm_short"/>
</dbReference>
<dbReference type="InterPro" id="IPR011051">
    <property type="entry name" value="RmlC_Cupin_sf"/>
</dbReference>
<dbReference type="GO" id="GO:0004476">
    <property type="term" value="F:mannose-6-phosphate isomerase activity"/>
    <property type="evidence" value="ECO:0007669"/>
    <property type="project" value="InterPro"/>
</dbReference>
<dbReference type="InterPro" id="IPR014710">
    <property type="entry name" value="RmlC-like_jellyroll"/>
</dbReference>
<evidence type="ECO:0000259" key="8">
    <source>
        <dbReference type="Pfam" id="PF21621"/>
    </source>
</evidence>
<dbReference type="Pfam" id="PF21621">
    <property type="entry name" value="MPI_cupin_dom"/>
    <property type="match status" value="1"/>
</dbReference>
<evidence type="ECO:0000256" key="1">
    <source>
        <dbReference type="ARBA" id="ARBA00022723"/>
    </source>
</evidence>
<dbReference type="PANTHER" id="PTHR42742:SF3">
    <property type="entry name" value="FRUCTOKINASE"/>
    <property type="match status" value="1"/>
</dbReference>
<comment type="cofactor">
    <cofactor evidence="5">
        <name>Zn(2+)</name>
        <dbReference type="ChEBI" id="CHEBI:29105"/>
    </cofactor>
    <text evidence="5">Binds 1 zinc ion per subunit.</text>
</comment>
<reference evidence="10" key="2">
    <citation type="journal article" date="2020" name="Antonie Van Leeuwenhoek">
        <title>Labilibaculum antarcticum sp. nov., a novel facultative anaerobic, psychrotorelant bacterium isolated from marine sediment of Antarctica.</title>
        <authorList>
            <person name="Watanabe M."/>
            <person name="Kojima H."/>
            <person name="Fukui M."/>
        </authorList>
    </citation>
    <scope>NUCLEOTIDE SEQUENCE [LARGE SCALE GENOMIC DNA]</scope>
    <source>
        <strain evidence="10">SPP2</strain>
    </source>
</reference>
<protein>
    <recommendedName>
        <fullName evidence="3">Phosphohexomutase</fullName>
    </recommendedName>
    <alternativeName>
        <fullName evidence="4">Phosphomannose isomerase</fullName>
    </alternativeName>
</protein>
<evidence type="ECO:0000256" key="2">
    <source>
        <dbReference type="ARBA" id="ARBA00022833"/>
    </source>
</evidence>
<sequence>MSLYPLKFTPILKDKIWGGSKLKTVLNKDFSPLPNAGESWEISGVEGDISVVSNGFLAGNDLEELIEIYMGDLVGDKVYENFGIEFPLLIKFIDANDVLSIQVHPDDELSKERHNAYGKTEMWYVIEADKGSELIVGFNQDISKEEYLAKLEEGKLEDILNNAPVKEGSCFFIPAGRVHAIGKGILLAEIQQTSDVTYRMYDFNRTDDAGNPRELHTELAVDAIDYSYEKKYETTYETEINKASELVRCPYFTTNILEFDQPVEKDYLELDSFVIYMCLEGDLEITYGEDSLSVAKGESVLIPAIINNLTLTPKSKTKILEIYIK</sequence>
<feature type="binding site" evidence="5">
    <location>
        <position position="104"/>
    </location>
    <ligand>
        <name>Zn(2+)</name>
        <dbReference type="ChEBI" id="CHEBI:29105"/>
    </ligand>
</feature>
<dbReference type="PANTHER" id="PTHR42742">
    <property type="entry name" value="TRANSCRIPTIONAL REPRESSOR MPRA"/>
    <property type="match status" value="1"/>
</dbReference>
<dbReference type="Pfam" id="PF20511">
    <property type="entry name" value="PMI_typeI_cat"/>
    <property type="match status" value="1"/>
</dbReference>
<dbReference type="GO" id="GO:0005975">
    <property type="term" value="P:carbohydrate metabolic process"/>
    <property type="evidence" value="ECO:0007669"/>
    <property type="project" value="InterPro"/>
</dbReference>
<organism evidence="9 10">
    <name type="scientific">Labilibaculum antarcticum</name>
    <dbReference type="NCBI Taxonomy" id="1717717"/>
    <lineage>
        <taxon>Bacteria</taxon>
        <taxon>Pseudomonadati</taxon>
        <taxon>Bacteroidota</taxon>
        <taxon>Bacteroidia</taxon>
        <taxon>Marinilabiliales</taxon>
        <taxon>Marinifilaceae</taxon>
        <taxon>Labilibaculum</taxon>
    </lineage>
</organism>
<feature type="binding site" evidence="5">
    <location>
        <position position="179"/>
    </location>
    <ligand>
        <name>Zn(2+)</name>
        <dbReference type="ChEBI" id="CHEBI:29105"/>
    </ligand>
</feature>
<dbReference type="InterPro" id="IPR049071">
    <property type="entry name" value="MPI_cupin_dom"/>
</dbReference>
<evidence type="ECO:0000313" key="9">
    <source>
        <dbReference type="EMBL" id="BAX79481.1"/>
    </source>
</evidence>
<evidence type="ECO:0000259" key="7">
    <source>
        <dbReference type="Pfam" id="PF20511"/>
    </source>
</evidence>
<evidence type="ECO:0000256" key="3">
    <source>
        <dbReference type="ARBA" id="ARBA00029741"/>
    </source>
</evidence>
<keyword evidence="2 5" id="KW-0862">Zinc</keyword>
<dbReference type="CDD" id="cd07010">
    <property type="entry name" value="cupin_PMI_type_I_N_bac"/>
    <property type="match status" value="1"/>
</dbReference>
<dbReference type="SUPFAM" id="SSF51182">
    <property type="entry name" value="RmlC-like cupins"/>
    <property type="match status" value="1"/>
</dbReference>
<dbReference type="Gene3D" id="2.60.120.10">
    <property type="entry name" value="Jelly Rolls"/>
    <property type="match status" value="2"/>
</dbReference>
<dbReference type="InterPro" id="IPR046457">
    <property type="entry name" value="PMI_typeI_cat"/>
</dbReference>
<dbReference type="InterPro" id="IPR051804">
    <property type="entry name" value="Carb_Metab_Reg_Kinase/Isom"/>
</dbReference>
<dbReference type="KEGG" id="mbas:ALGA_1095"/>
<accession>A0A1Y1CJN1</accession>
<gene>
    <name evidence="9" type="ORF">ALGA_1095</name>
</gene>
<keyword evidence="1 5" id="KW-0479">Metal-binding</keyword>
<dbReference type="PIRSF" id="PIRSF036894">
    <property type="entry name" value="PMI_Firm_short"/>
    <property type="match status" value="1"/>
</dbReference>
<proteinExistence type="predicted"/>
<feature type="binding site" evidence="5">
    <location>
        <position position="121"/>
    </location>
    <ligand>
        <name>Zn(2+)</name>
        <dbReference type="ChEBI" id="CHEBI:29105"/>
    </ligand>
</feature>
<dbReference type="Proteomes" id="UP000218267">
    <property type="component" value="Chromosome"/>
</dbReference>
<feature type="domain" description="Phosphomannose isomerase type I catalytic" evidence="7">
    <location>
        <begin position="7"/>
        <end position="117"/>
    </location>
</feature>
<dbReference type="RefSeq" id="WP_096428382.1">
    <property type="nucleotide sequence ID" value="NZ_AP018042.1"/>
</dbReference>
<name>A0A1Y1CJN1_9BACT</name>
<dbReference type="OrthoDB" id="9808275at2"/>
<keyword evidence="10" id="KW-1185">Reference proteome</keyword>
<keyword evidence="9" id="KW-0413">Isomerase</keyword>
<evidence type="ECO:0000313" key="10">
    <source>
        <dbReference type="Proteomes" id="UP000218267"/>
    </source>
</evidence>
<reference evidence="9 10" key="1">
    <citation type="journal article" date="2018" name="Mar. Genomics">
        <title>Complete genome sequence of Marinifilaceae bacterium strain SPP2, isolated from the Antarctic marine sediment.</title>
        <authorList>
            <person name="Watanabe M."/>
            <person name="Kojima H."/>
            <person name="Fukui M."/>
        </authorList>
    </citation>
    <scope>NUCLEOTIDE SEQUENCE [LARGE SCALE GENOMIC DNA]</scope>
    <source>
        <strain evidence="9 10">SPP2</strain>
    </source>
</reference>
<dbReference type="GO" id="GO:0008270">
    <property type="term" value="F:zinc ion binding"/>
    <property type="evidence" value="ECO:0007669"/>
    <property type="project" value="InterPro"/>
</dbReference>
<feature type="domain" description="Mannose-6-phosphate isomerase cupin" evidence="8">
    <location>
        <begin position="245"/>
        <end position="313"/>
    </location>
</feature>